<dbReference type="InterPro" id="IPR036291">
    <property type="entry name" value="NAD(P)-bd_dom_sf"/>
</dbReference>
<dbReference type="NCBIfam" id="TIGR00745">
    <property type="entry name" value="apbA_panE"/>
    <property type="match status" value="1"/>
</dbReference>
<comment type="function">
    <text evidence="4">Catalyzes the NADPH-dependent reduction of ketopantoate into pantoic acid.</text>
</comment>
<keyword evidence="3 4" id="KW-0560">Oxidoreductase</keyword>
<dbReference type="SUPFAM" id="SSF48179">
    <property type="entry name" value="6-phosphogluconate dehydrogenase C-terminal domain-like"/>
    <property type="match status" value="1"/>
</dbReference>
<keyword evidence="8" id="KW-1185">Reference proteome</keyword>
<dbReference type="InterPro" id="IPR051402">
    <property type="entry name" value="KPR-Related"/>
</dbReference>
<comment type="pathway">
    <text evidence="4">Cofactor biosynthesis; (R)-pantothenate biosynthesis; (R)-pantoate from 3-methyl-2-oxobutanoate: step 2/2.</text>
</comment>
<feature type="domain" description="Ketopantoate reductase N-terminal" evidence="5">
    <location>
        <begin position="9"/>
        <end position="152"/>
    </location>
</feature>
<dbReference type="InterPro" id="IPR003710">
    <property type="entry name" value="ApbA"/>
</dbReference>
<keyword evidence="2 4" id="KW-0521">NADP</keyword>
<dbReference type="Pfam" id="PF02558">
    <property type="entry name" value="ApbA"/>
    <property type="match status" value="1"/>
</dbReference>
<comment type="similarity">
    <text evidence="1 4">Belongs to the ketopantoate reductase family.</text>
</comment>
<dbReference type="InterPro" id="IPR008927">
    <property type="entry name" value="6-PGluconate_DH-like_C_sf"/>
</dbReference>
<evidence type="ECO:0000256" key="4">
    <source>
        <dbReference type="RuleBase" id="RU362068"/>
    </source>
</evidence>
<evidence type="ECO:0000259" key="6">
    <source>
        <dbReference type="Pfam" id="PF08546"/>
    </source>
</evidence>
<evidence type="ECO:0000313" key="8">
    <source>
        <dbReference type="Proteomes" id="UP001381003"/>
    </source>
</evidence>
<evidence type="ECO:0000259" key="5">
    <source>
        <dbReference type="Pfam" id="PF02558"/>
    </source>
</evidence>
<dbReference type="Gene3D" id="3.40.50.720">
    <property type="entry name" value="NAD(P)-binding Rossmann-like Domain"/>
    <property type="match status" value="1"/>
</dbReference>
<dbReference type="SUPFAM" id="SSF51735">
    <property type="entry name" value="NAD(P)-binding Rossmann-fold domains"/>
    <property type="match status" value="1"/>
</dbReference>
<dbReference type="Pfam" id="PF08546">
    <property type="entry name" value="ApbA_C"/>
    <property type="match status" value="1"/>
</dbReference>
<dbReference type="Proteomes" id="UP001381003">
    <property type="component" value="Chromosome"/>
</dbReference>
<organism evidence="7 8">
    <name type="scientific">Janibacter terrae</name>
    <dbReference type="NCBI Taxonomy" id="103817"/>
    <lineage>
        <taxon>Bacteria</taxon>
        <taxon>Bacillati</taxon>
        <taxon>Actinomycetota</taxon>
        <taxon>Actinomycetes</taxon>
        <taxon>Micrococcales</taxon>
        <taxon>Intrasporangiaceae</taxon>
        <taxon>Janibacter</taxon>
    </lineage>
</organism>
<dbReference type="InterPro" id="IPR013332">
    <property type="entry name" value="KPR_N"/>
</dbReference>
<evidence type="ECO:0000256" key="2">
    <source>
        <dbReference type="ARBA" id="ARBA00022857"/>
    </source>
</evidence>
<evidence type="ECO:0000313" key="7">
    <source>
        <dbReference type="EMBL" id="WWF04964.1"/>
    </source>
</evidence>
<proteinExistence type="inferred from homology"/>
<dbReference type="InterPro" id="IPR013752">
    <property type="entry name" value="KPA_reductase"/>
</dbReference>
<dbReference type="EMBL" id="CP104874">
    <property type="protein sequence ID" value="WWF04964.1"/>
    <property type="molecule type" value="Genomic_DNA"/>
</dbReference>
<keyword evidence="4" id="KW-0566">Pantothenate biosynthesis</keyword>
<evidence type="ECO:0000256" key="3">
    <source>
        <dbReference type="ARBA" id="ARBA00023002"/>
    </source>
</evidence>
<reference evidence="7 8" key="1">
    <citation type="submission" date="2022-09" db="EMBL/GenBank/DDBJ databases">
        <title>Complete genome sequence of Janibacter terrae strain COS04-44, PCL-degrading bacteria isolated from oil spilled coast.</title>
        <authorList>
            <person name="Park H."/>
            <person name="Kim J.Y."/>
            <person name="An S.H."/>
            <person name="Lee C.M."/>
            <person name="Weon H.-Y."/>
        </authorList>
    </citation>
    <scope>NUCLEOTIDE SEQUENCE [LARGE SCALE GENOMIC DNA]</scope>
    <source>
        <strain evidence="7 8">COS04-44</strain>
    </source>
</reference>
<dbReference type="GO" id="GO:0008677">
    <property type="term" value="F:2-dehydropantoate 2-reductase activity"/>
    <property type="evidence" value="ECO:0007669"/>
    <property type="project" value="UniProtKB-EC"/>
</dbReference>
<dbReference type="Gene3D" id="1.10.1040.10">
    <property type="entry name" value="N-(1-d-carboxylethyl)-l-norvaline Dehydrogenase, domain 2"/>
    <property type="match status" value="1"/>
</dbReference>
<sequence length="308" mass="32681">MTTHQIESVAVVGAGALGGMYAAHFVEGGLRTSLVASGERAARLRDQGVRVNGRPLTAAVVTPLDDDPHAVDLVLVAVKHHQLRDALEDVAPFVGPRTTLVSVLNGLESEHALAERFAPEQVLACIALGMAAGREGAEITYLSPGRLSLGTTDELGTADRLEAVQGALTTAGLAWEAPADMAHEMWWKFMVNTAINQSSAVLRAPYADFTHDGPARSLMLALVDEVVAVAAAEGITLDEHDRERWDEVLASLPGEGHTSMLQDVLAGRPTEVALFADHVLALGARHGVETPYNQSMSWILTGGRSPRP</sequence>
<dbReference type="EC" id="1.1.1.169" evidence="4"/>
<gene>
    <name evidence="7" type="ORF">N5P18_15055</name>
</gene>
<comment type="catalytic activity">
    <reaction evidence="4">
        <text>(R)-pantoate + NADP(+) = 2-dehydropantoate + NADPH + H(+)</text>
        <dbReference type="Rhea" id="RHEA:16233"/>
        <dbReference type="ChEBI" id="CHEBI:11561"/>
        <dbReference type="ChEBI" id="CHEBI:15378"/>
        <dbReference type="ChEBI" id="CHEBI:15980"/>
        <dbReference type="ChEBI" id="CHEBI:57783"/>
        <dbReference type="ChEBI" id="CHEBI:58349"/>
        <dbReference type="EC" id="1.1.1.169"/>
    </reaction>
</comment>
<evidence type="ECO:0000256" key="1">
    <source>
        <dbReference type="ARBA" id="ARBA00007870"/>
    </source>
</evidence>
<protein>
    <recommendedName>
        <fullName evidence="4">2-dehydropantoate 2-reductase</fullName>
        <ecNumber evidence="4">1.1.1.169</ecNumber>
    </recommendedName>
    <alternativeName>
        <fullName evidence="4">Ketopantoate reductase</fullName>
    </alternativeName>
</protein>
<feature type="domain" description="Ketopantoate reductase C-terminal" evidence="6">
    <location>
        <begin position="180"/>
        <end position="296"/>
    </location>
</feature>
<dbReference type="PANTHER" id="PTHR21708:SF26">
    <property type="entry name" value="2-DEHYDROPANTOATE 2-REDUCTASE"/>
    <property type="match status" value="1"/>
</dbReference>
<name>A0ABZ2FCD6_9MICO</name>
<accession>A0ABZ2FCD6</accession>
<dbReference type="PANTHER" id="PTHR21708">
    <property type="entry name" value="PROBABLE 2-DEHYDROPANTOATE 2-REDUCTASE"/>
    <property type="match status" value="1"/>
</dbReference>
<dbReference type="RefSeq" id="WP_068324209.1">
    <property type="nucleotide sequence ID" value="NZ_CP104874.1"/>
</dbReference>
<dbReference type="InterPro" id="IPR013328">
    <property type="entry name" value="6PGD_dom2"/>
</dbReference>